<reference evidence="1" key="1">
    <citation type="submission" date="2020-07" db="EMBL/GenBank/DDBJ databases">
        <title>Multicomponent nature underlies the extraordinary mechanical properties of spider dragline silk.</title>
        <authorList>
            <person name="Kono N."/>
            <person name="Nakamura H."/>
            <person name="Mori M."/>
            <person name="Yoshida Y."/>
            <person name="Ohtoshi R."/>
            <person name="Malay A.D."/>
            <person name="Moran D.A.P."/>
            <person name="Tomita M."/>
            <person name="Numata K."/>
            <person name="Arakawa K."/>
        </authorList>
    </citation>
    <scope>NUCLEOTIDE SEQUENCE</scope>
</reference>
<dbReference type="AlphaFoldDB" id="A0A8X6HWG9"/>
<evidence type="ECO:0000313" key="1">
    <source>
        <dbReference type="EMBL" id="GFR10924.1"/>
    </source>
</evidence>
<dbReference type="EMBL" id="BMAO01006729">
    <property type="protein sequence ID" value="GFR10924.1"/>
    <property type="molecule type" value="Genomic_DNA"/>
</dbReference>
<keyword evidence="2" id="KW-1185">Reference proteome</keyword>
<sequence length="24" mass="2744">MGEESRYFALRNTLTPLDYPSALV</sequence>
<accession>A0A8X6HWG9</accession>
<comment type="caution">
    <text evidence="1">The sequence shown here is derived from an EMBL/GenBank/DDBJ whole genome shotgun (WGS) entry which is preliminary data.</text>
</comment>
<name>A0A8X6HWG9_TRICU</name>
<gene>
    <name evidence="1" type="ORF">TNCT_469231</name>
</gene>
<evidence type="ECO:0000313" key="2">
    <source>
        <dbReference type="Proteomes" id="UP000887116"/>
    </source>
</evidence>
<dbReference type="Proteomes" id="UP000887116">
    <property type="component" value="Unassembled WGS sequence"/>
</dbReference>
<organism evidence="1 2">
    <name type="scientific">Trichonephila clavata</name>
    <name type="common">Joro spider</name>
    <name type="synonym">Nephila clavata</name>
    <dbReference type="NCBI Taxonomy" id="2740835"/>
    <lineage>
        <taxon>Eukaryota</taxon>
        <taxon>Metazoa</taxon>
        <taxon>Ecdysozoa</taxon>
        <taxon>Arthropoda</taxon>
        <taxon>Chelicerata</taxon>
        <taxon>Arachnida</taxon>
        <taxon>Araneae</taxon>
        <taxon>Araneomorphae</taxon>
        <taxon>Entelegynae</taxon>
        <taxon>Araneoidea</taxon>
        <taxon>Nephilidae</taxon>
        <taxon>Trichonephila</taxon>
    </lineage>
</organism>
<feature type="non-terminal residue" evidence="1">
    <location>
        <position position="24"/>
    </location>
</feature>
<protein>
    <submittedName>
        <fullName evidence="1">Uncharacterized protein</fullName>
    </submittedName>
</protein>
<proteinExistence type="predicted"/>